<evidence type="ECO:0000313" key="2">
    <source>
        <dbReference type="Proteomes" id="UP000554054"/>
    </source>
</evidence>
<gene>
    <name evidence="1" type="ORF">BJY20_001131</name>
</gene>
<sequence>MGTTADAAVRQVTCRAKGVVVAGHGVASGRASDSPFARGTIALQAPHFAARGLDLTPFVMATVNRPRGAWDPDLAPYRLQPLIPWWTFPDVEWTQVHGPETFSFLECRVRRNEKEHEGLVHLPHPETKPMHQQPSTVVELLLPPLPDLAVGEALEVALPDDQAYIRA</sequence>
<accession>A0A852VP94</accession>
<name>A0A852VP94_9MICO</name>
<keyword evidence="2" id="KW-1185">Reference proteome</keyword>
<dbReference type="AlphaFoldDB" id="A0A852VP94"/>
<dbReference type="RefSeq" id="WP_185990623.1">
    <property type="nucleotide sequence ID" value="NZ_JACCAE010000001.1"/>
</dbReference>
<reference evidence="1 2" key="1">
    <citation type="submission" date="2020-07" db="EMBL/GenBank/DDBJ databases">
        <title>Sequencing the genomes of 1000 actinobacteria strains.</title>
        <authorList>
            <person name="Klenk H.-P."/>
        </authorList>
    </citation>
    <scope>NUCLEOTIDE SEQUENCE [LARGE SCALE GENOMIC DNA]</scope>
    <source>
        <strain evidence="1 2">DSM 26154</strain>
    </source>
</reference>
<dbReference type="Proteomes" id="UP000554054">
    <property type="component" value="Unassembled WGS sequence"/>
</dbReference>
<proteinExistence type="predicted"/>
<evidence type="ECO:0000313" key="1">
    <source>
        <dbReference type="EMBL" id="NYF97739.1"/>
    </source>
</evidence>
<comment type="caution">
    <text evidence="1">The sequence shown here is derived from an EMBL/GenBank/DDBJ whole genome shotgun (WGS) entry which is preliminary data.</text>
</comment>
<protein>
    <submittedName>
        <fullName evidence="1">Uncharacterized protein</fullName>
    </submittedName>
</protein>
<dbReference type="EMBL" id="JACCAE010000001">
    <property type="protein sequence ID" value="NYF97739.1"/>
    <property type="molecule type" value="Genomic_DNA"/>
</dbReference>
<organism evidence="1 2">
    <name type="scientific">Janibacter cremeus</name>
    <dbReference type="NCBI Taxonomy" id="1285192"/>
    <lineage>
        <taxon>Bacteria</taxon>
        <taxon>Bacillati</taxon>
        <taxon>Actinomycetota</taxon>
        <taxon>Actinomycetes</taxon>
        <taxon>Micrococcales</taxon>
        <taxon>Intrasporangiaceae</taxon>
        <taxon>Janibacter</taxon>
    </lineage>
</organism>